<keyword evidence="1" id="KW-0645">Protease</keyword>
<keyword evidence="4" id="KW-0862">Zinc</keyword>
<dbReference type="Gene3D" id="3.40.140.10">
    <property type="entry name" value="Cytidine Deaminase, domain 2"/>
    <property type="match status" value="1"/>
</dbReference>
<evidence type="ECO:0000256" key="1">
    <source>
        <dbReference type="ARBA" id="ARBA00022670"/>
    </source>
</evidence>
<keyword evidence="9" id="KW-1185">Reference proteome</keyword>
<dbReference type="RefSeq" id="WP_310808188.1">
    <property type="nucleotide sequence ID" value="NZ_JAVLSH010000010.1"/>
</dbReference>
<name>A0AAW8P5D0_9HYPH</name>
<proteinExistence type="predicted"/>
<evidence type="ECO:0000313" key="9">
    <source>
        <dbReference type="Proteomes" id="UP001269402"/>
    </source>
</evidence>
<keyword evidence="2" id="KW-0479">Metal-binding</keyword>
<reference evidence="9" key="1">
    <citation type="submission" date="2023-07" db="EMBL/GenBank/DDBJ databases">
        <title>Genomic characterization of faba bean (Vicia faba) microsymbionts in Mexican soils.</title>
        <authorList>
            <person name="Rivera Orduna F.N."/>
            <person name="Guevara-Luna J."/>
            <person name="Yan J."/>
            <person name="Arroyo-Herrera I."/>
            <person name="Li Y."/>
            <person name="Vasquez-Murrieta M.S."/>
            <person name="Wang E.T."/>
        </authorList>
    </citation>
    <scope>NUCLEOTIDE SEQUENCE [LARGE SCALE GENOMIC DNA]</scope>
    <source>
        <strain evidence="9">CH6</strain>
    </source>
</reference>
<dbReference type="AlphaFoldDB" id="A0AAW8P5D0"/>
<dbReference type="GO" id="GO:0006508">
    <property type="term" value="P:proteolysis"/>
    <property type="evidence" value="ECO:0007669"/>
    <property type="project" value="UniProtKB-KW"/>
</dbReference>
<evidence type="ECO:0000256" key="2">
    <source>
        <dbReference type="ARBA" id="ARBA00022723"/>
    </source>
</evidence>
<gene>
    <name evidence="8" type="ORF">RJJ37_21725</name>
</gene>
<protein>
    <submittedName>
        <fullName evidence="8">Mov34/MPN/PAD-1 family protein</fullName>
    </submittedName>
</protein>
<evidence type="ECO:0000259" key="7">
    <source>
        <dbReference type="Pfam" id="PF14464"/>
    </source>
</evidence>
<evidence type="ECO:0000256" key="6">
    <source>
        <dbReference type="SAM" id="MobiDB-lite"/>
    </source>
</evidence>
<organism evidence="8 9">
    <name type="scientific">Rhizobium redzepovicii</name>
    <dbReference type="NCBI Taxonomy" id="2867518"/>
    <lineage>
        <taxon>Bacteria</taxon>
        <taxon>Pseudomonadati</taxon>
        <taxon>Pseudomonadota</taxon>
        <taxon>Alphaproteobacteria</taxon>
        <taxon>Hyphomicrobiales</taxon>
        <taxon>Rhizobiaceae</taxon>
        <taxon>Rhizobium/Agrobacterium group</taxon>
        <taxon>Rhizobium</taxon>
    </lineage>
</organism>
<evidence type="ECO:0000256" key="4">
    <source>
        <dbReference type="ARBA" id="ARBA00022833"/>
    </source>
</evidence>
<dbReference type="EMBL" id="JAVLSH010000010">
    <property type="protein sequence ID" value="MDR9762230.1"/>
    <property type="molecule type" value="Genomic_DNA"/>
</dbReference>
<keyword evidence="3" id="KW-0378">Hydrolase</keyword>
<accession>A0AAW8P5D0</accession>
<comment type="caution">
    <text evidence="8">The sequence shown here is derived from an EMBL/GenBank/DDBJ whole genome shotgun (WGS) entry which is preliminary data.</text>
</comment>
<dbReference type="SUPFAM" id="SSF102712">
    <property type="entry name" value="JAB1/MPN domain"/>
    <property type="match status" value="1"/>
</dbReference>
<feature type="domain" description="JAB" evidence="7">
    <location>
        <begin position="30"/>
        <end position="138"/>
    </location>
</feature>
<evidence type="ECO:0000256" key="5">
    <source>
        <dbReference type="ARBA" id="ARBA00023049"/>
    </source>
</evidence>
<feature type="region of interest" description="Disordered" evidence="6">
    <location>
        <begin position="160"/>
        <end position="181"/>
    </location>
</feature>
<dbReference type="GO" id="GO:0008237">
    <property type="term" value="F:metallopeptidase activity"/>
    <property type="evidence" value="ECO:0007669"/>
    <property type="project" value="UniProtKB-KW"/>
</dbReference>
<dbReference type="InterPro" id="IPR028090">
    <property type="entry name" value="JAB_dom_prok"/>
</dbReference>
<dbReference type="Proteomes" id="UP001269402">
    <property type="component" value="Unassembled WGS sequence"/>
</dbReference>
<keyword evidence="5" id="KW-0482">Metalloprotease</keyword>
<dbReference type="Pfam" id="PF14464">
    <property type="entry name" value="Prok-JAB"/>
    <property type="match status" value="1"/>
</dbReference>
<evidence type="ECO:0000256" key="3">
    <source>
        <dbReference type="ARBA" id="ARBA00022801"/>
    </source>
</evidence>
<sequence length="181" mass="19727">MAENVLVMFQSMNATVEVRLTDAALRLVEKEALASPGMETGGILIGRYEDDGNVAVITTATERPGDSKAGRAWFQRGIDGLKTKLRDRWKHGEHYLGEWHSHPGGAPDPSTNDIREMRSISINTSYRCRKPILVIAGTSGQHLRISVSVMENGGLIRLRPVSPKQEANPSVASEAKGKPSP</sequence>
<dbReference type="GO" id="GO:0046872">
    <property type="term" value="F:metal ion binding"/>
    <property type="evidence" value="ECO:0007669"/>
    <property type="project" value="UniProtKB-KW"/>
</dbReference>
<evidence type="ECO:0000313" key="8">
    <source>
        <dbReference type="EMBL" id="MDR9762230.1"/>
    </source>
</evidence>